<dbReference type="PROSITE" id="PS51257">
    <property type="entry name" value="PROKAR_LIPOPROTEIN"/>
    <property type="match status" value="1"/>
</dbReference>
<evidence type="ECO:0000256" key="1">
    <source>
        <dbReference type="SAM" id="MobiDB-lite"/>
    </source>
</evidence>
<proteinExistence type="predicted"/>
<evidence type="ECO:0000256" key="2">
    <source>
        <dbReference type="SAM" id="SignalP"/>
    </source>
</evidence>
<accession>A0ABV9GFL2</accession>
<gene>
    <name evidence="3" type="ORF">ACFO9E_26900</name>
</gene>
<evidence type="ECO:0000313" key="4">
    <source>
        <dbReference type="Proteomes" id="UP001595993"/>
    </source>
</evidence>
<feature type="chain" id="PRO_5045220231" description="Lipoprotein" evidence="2">
    <location>
        <begin position="27"/>
        <end position="459"/>
    </location>
</feature>
<dbReference type="RefSeq" id="WP_381200453.1">
    <property type="nucleotide sequence ID" value="NZ_JBHSFE010000022.1"/>
</dbReference>
<keyword evidence="2" id="KW-0732">Signal</keyword>
<evidence type="ECO:0008006" key="5">
    <source>
        <dbReference type="Google" id="ProtNLM"/>
    </source>
</evidence>
<name>A0ABV9GFL2_9ACTN</name>
<feature type="compositionally biased region" description="Low complexity" evidence="1">
    <location>
        <begin position="29"/>
        <end position="45"/>
    </location>
</feature>
<comment type="caution">
    <text evidence="3">The sequence shown here is derived from an EMBL/GenBank/DDBJ whole genome shotgun (WGS) entry which is preliminary data.</text>
</comment>
<dbReference type="EMBL" id="JBHSFE010000022">
    <property type="protein sequence ID" value="MFC4611394.1"/>
    <property type="molecule type" value="Genomic_DNA"/>
</dbReference>
<keyword evidence="4" id="KW-1185">Reference proteome</keyword>
<feature type="region of interest" description="Disordered" evidence="1">
    <location>
        <begin position="29"/>
        <end position="86"/>
    </location>
</feature>
<dbReference type="Proteomes" id="UP001595993">
    <property type="component" value="Unassembled WGS sequence"/>
</dbReference>
<evidence type="ECO:0000313" key="3">
    <source>
        <dbReference type="EMBL" id="MFC4611394.1"/>
    </source>
</evidence>
<feature type="signal peptide" evidence="2">
    <location>
        <begin position="1"/>
        <end position="26"/>
    </location>
</feature>
<sequence length="459" mass="46059">MRKLSVRHALLAVLATVSLLTTGCSAETGASSPAAAGADAPRSTSVADPAPDPTRQLAVAGTPKGEPTGVARAGEGGKAKKSPLKVASYDSSSRRAVISLKKQAPSATASPDDVPAVGDVIASGPAPGAPDGLLAKVTGVAGKTQKGTEVKTEPATLGALLGDDKADGTVPVDPATVDVEPLVQGVKVSWAKTGNIHVGPQGAKLPLGSLRIDVGGSVPLPVTEGAPVAGAATVAGYVQLAPEVEFSYDGSSALTPDSAFLGLTGDWTSQWQLKGRAAAGGKPVRIPFAKLHADPVIQVGPVPVVVNLDLTAYVQVAANGTVSVDVKQDLKGGFRIGGSYSKAGGWKPVSTSDMTSTPVQAKVAAAGTVKAALGAEATVGLYGAVGLTADLAPYVRGEASGAATPESLVGGWKIYGGLDLTGWLQLQLSIFGTPVFEHRIPLGALHREWLLAQGWGIVA</sequence>
<reference evidence="4" key="1">
    <citation type="journal article" date="2019" name="Int. J. Syst. Evol. Microbiol.">
        <title>The Global Catalogue of Microorganisms (GCM) 10K type strain sequencing project: providing services to taxonomists for standard genome sequencing and annotation.</title>
        <authorList>
            <consortium name="The Broad Institute Genomics Platform"/>
            <consortium name="The Broad Institute Genome Sequencing Center for Infectious Disease"/>
            <person name="Wu L."/>
            <person name="Ma J."/>
        </authorList>
    </citation>
    <scope>NUCLEOTIDE SEQUENCE [LARGE SCALE GENOMIC DNA]</scope>
    <source>
        <strain evidence="4">CGMCC 4.7139</strain>
    </source>
</reference>
<protein>
    <recommendedName>
        <fullName evidence="5">Lipoprotein</fullName>
    </recommendedName>
</protein>
<organism evidence="3 4">
    <name type="scientific">Streptomyces maoxianensis</name>
    <dbReference type="NCBI Taxonomy" id="1459942"/>
    <lineage>
        <taxon>Bacteria</taxon>
        <taxon>Bacillati</taxon>
        <taxon>Actinomycetota</taxon>
        <taxon>Actinomycetes</taxon>
        <taxon>Kitasatosporales</taxon>
        <taxon>Streptomycetaceae</taxon>
        <taxon>Streptomyces</taxon>
    </lineage>
</organism>